<reference evidence="11" key="1">
    <citation type="submission" date="2022-11" db="UniProtKB">
        <authorList>
            <consortium name="WormBaseParasite"/>
        </authorList>
    </citation>
    <scope>IDENTIFICATION</scope>
</reference>
<dbReference type="GO" id="GO:0016787">
    <property type="term" value="F:hydrolase activity"/>
    <property type="evidence" value="ECO:0007669"/>
    <property type="project" value="UniProtKB-KW"/>
</dbReference>
<dbReference type="InterPro" id="IPR050951">
    <property type="entry name" value="Retrovirus_Pol_polyprotein"/>
</dbReference>
<dbReference type="Pfam" id="PF17917">
    <property type="entry name" value="RT_RNaseH"/>
    <property type="match status" value="1"/>
</dbReference>
<dbReference type="InterPro" id="IPR041373">
    <property type="entry name" value="RT_RNaseH"/>
</dbReference>
<dbReference type="Pfam" id="PF17921">
    <property type="entry name" value="Integrase_H2C2"/>
    <property type="match status" value="1"/>
</dbReference>
<dbReference type="SUPFAM" id="SSF56672">
    <property type="entry name" value="DNA/RNA polymerases"/>
    <property type="match status" value="1"/>
</dbReference>
<keyword evidence="7" id="KW-0695">RNA-directed DNA polymerase</keyword>
<keyword evidence="6" id="KW-0378">Hydrolase</keyword>
<dbReference type="GO" id="GO:0003964">
    <property type="term" value="F:RNA-directed DNA polymerase activity"/>
    <property type="evidence" value="ECO:0007669"/>
    <property type="project" value="UniProtKB-KW"/>
</dbReference>
<evidence type="ECO:0000256" key="4">
    <source>
        <dbReference type="ARBA" id="ARBA00022722"/>
    </source>
</evidence>
<evidence type="ECO:0000313" key="10">
    <source>
        <dbReference type="Proteomes" id="UP000887565"/>
    </source>
</evidence>
<evidence type="ECO:0000256" key="5">
    <source>
        <dbReference type="ARBA" id="ARBA00022759"/>
    </source>
</evidence>
<dbReference type="GO" id="GO:0004519">
    <property type="term" value="F:endonuclease activity"/>
    <property type="evidence" value="ECO:0007669"/>
    <property type="project" value="UniProtKB-KW"/>
</dbReference>
<dbReference type="OMA" id="CAPINEG"/>
<organism evidence="10 11">
    <name type="scientific">Romanomermis culicivorax</name>
    <name type="common">Nematode worm</name>
    <dbReference type="NCBI Taxonomy" id="13658"/>
    <lineage>
        <taxon>Eukaryota</taxon>
        <taxon>Metazoa</taxon>
        <taxon>Ecdysozoa</taxon>
        <taxon>Nematoda</taxon>
        <taxon>Enoplea</taxon>
        <taxon>Dorylaimia</taxon>
        <taxon>Mermithida</taxon>
        <taxon>Mermithoidea</taxon>
        <taxon>Mermithidae</taxon>
        <taxon>Romanomermis</taxon>
    </lineage>
</organism>
<dbReference type="EC" id="2.7.7.49" evidence="1"/>
<sequence length="339" mass="38571">MYRHYVYSQKVIVCADHKPLQWLKDEKHRNSHLQRFAINLQDYDHKVEYIKGKDNACADFLSRKDDREKPLIPNTEDLTTEIFGKNVRSAGAFLDTNLRVSDIHPAVTRPPMEIYADVNAVTRAMTKKTISQFTLSDSILLAPDYALPPVEAIKIASYDKVSRAQAADLTIITLVASLQTHNIAKHPSIFLTEDGLLYGQIKDIKQLVIPTSMVDQTLHQFHGAKILNHQASSRTLAAIKAHFWWPHMEENVCNWMKSCKICQLTMPDTLPPPLLLRIQPTHPFQIVATDIVNISPVGTQFQTDRQKKNKDLVIKAIHLDVCHMNQNIDISPPLYELAQ</sequence>
<name>A0A915HUV2_ROMCU</name>
<dbReference type="InterPro" id="IPR041588">
    <property type="entry name" value="Integrase_H2C2"/>
</dbReference>
<evidence type="ECO:0000256" key="1">
    <source>
        <dbReference type="ARBA" id="ARBA00012493"/>
    </source>
</evidence>
<evidence type="ECO:0000256" key="7">
    <source>
        <dbReference type="ARBA" id="ARBA00022918"/>
    </source>
</evidence>
<keyword evidence="10" id="KW-1185">Reference proteome</keyword>
<dbReference type="PANTHER" id="PTHR37984:SF5">
    <property type="entry name" value="PROTEIN NYNRIN-LIKE"/>
    <property type="match status" value="1"/>
</dbReference>
<keyword evidence="4" id="KW-0540">Nuclease</keyword>
<proteinExistence type="predicted"/>
<accession>A0A915HUV2</accession>
<protein>
    <recommendedName>
        <fullName evidence="1">RNA-directed DNA polymerase</fullName>
        <ecNumber evidence="1">2.7.7.49</ecNumber>
    </recommendedName>
</protein>
<dbReference type="PANTHER" id="PTHR37984">
    <property type="entry name" value="PROTEIN CBG26694"/>
    <property type="match status" value="1"/>
</dbReference>
<dbReference type="Proteomes" id="UP000887565">
    <property type="component" value="Unplaced"/>
</dbReference>
<dbReference type="InterPro" id="IPR043502">
    <property type="entry name" value="DNA/RNA_pol_sf"/>
</dbReference>
<evidence type="ECO:0000256" key="6">
    <source>
        <dbReference type="ARBA" id="ARBA00022801"/>
    </source>
</evidence>
<dbReference type="FunFam" id="1.10.340.70:FF:000001">
    <property type="entry name" value="Retrovirus-related Pol polyprotein from transposon gypsy-like Protein"/>
    <property type="match status" value="1"/>
</dbReference>
<evidence type="ECO:0000256" key="3">
    <source>
        <dbReference type="ARBA" id="ARBA00022695"/>
    </source>
</evidence>
<evidence type="ECO:0000259" key="9">
    <source>
        <dbReference type="Pfam" id="PF17921"/>
    </source>
</evidence>
<dbReference type="WBParaSite" id="nRc.2.0.1.t05321-RA">
    <property type="protein sequence ID" value="nRc.2.0.1.t05321-RA"/>
    <property type="gene ID" value="nRc.2.0.1.g05321"/>
</dbReference>
<feature type="domain" description="Reverse transcriptase RNase H-like" evidence="8">
    <location>
        <begin position="2"/>
        <end position="43"/>
    </location>
</feature>
<evidence type="ECO:0000256" key="2">
    <source>
        <dbReference type="ARBA" id="ARBA00022679"/>
    </source>
</evidence>
<evidence type="ECO:0000313" key="11">
    <source>
        <dbReference type="WBParaSite" id="nRc.2.0.1.t05321-RA"/>
    </source>
</evidence>
<feature type="domain" description="Integrase zinc-binding" evidence="9">
    <location>
        <begin position="209"/>
        <end position="265"/>
    </location>
</feature>
<dbReference type="Gene3D" id="1.10.340.70">
    <property type="match status" value="1"/>
</dbReference>
<keyword evidence="5" id="KW-0255">Endonuclease</keyword>
<dbReference type="AlphaFoldDB" id="A0A915HUV2"/>
<keyword evidence="2" id="KW-0808">Transferase</keyword>
<evidence type="ECO:0000259" key="8">
    <source>
        <dbReference type="Pfam" id="PF17917"/>
    </source>
</evidence>
<keyword evidence="3" id="KW-0548">Nucleotidyltransferase</keyword>